<feature type="region of interest" description="Disordered" evidence="1">
    <location>
        <begin position="400"/>
        <end position="422"/>
    </location>
</feature>
<reference evidence="3" key="1">
    <citation type="journal article" date="2018" name="Nat. Microbiol.">
        <title>Leveraging single-cell genomics to expand the fungal tree of life.</title>
        <authorList>
            <person name="Ahrendt S.R."/>
            <person name="Quandt C.A."/>
            <person name="Ciobanu D."/>
            <person name="Clum A."/>
            <person name="Salamov A."/>
            <person name="Andreopoulos B."/>
            <person name="Cheng J.F."/>
            <person name="Woyke T."/>
            <person name="Pelin A."/>
            <person name="Henrissat B."/>
            <person name="Reynolds N.K."/>
            <person name="Benny G.L."/>
            <person name="Smith M.E."/>
            <person name="James T.Y."/>
            <person name="Grigoriev I.V."/>
        </authorList>
    </citation>
    <scope>NUCLEOTIDE SEQUENCE [LARGE SCALE GENOMIC DNA]</scope>
</reference>
<evidence type="ECO:0000313" key="2">
    <source>
        <dbReference type="EMBL" id="RKO89870.1"/>
    </source>
</evidence>
<name>A0A4P9WFS7_9FUNG</name>
<feature type="compositionally biased region" description="Low complexity" evidence="1">
    <location>
        <begin position="331"/>
        <end position="346"/>
    </location>
</feature>
<proteinExistence type="predicted"/>
<organism evidence="2 3">
    <name type="scientific">Blyttiomyces helicus</name>
    <dbReference type="NCBI Taxonomy" id="388810"/>
    <lineage>
        <taxon>Eukaryota</taxon>
        <taxon>Fungi</taxon>
        <taxon>Fungi incertae sedis</taxon>
        <taxon>Chytridiomycota</taxon>
        <taxon>Chytridiomycota incertae sedis</taxon>
        <taxon>Chytridiomycetes</taxon>
        <taxon>Chytridiomycetes incertae sedis</taxon>
        <taxon>Blyttiomyces</taxon>
    </lineage>
</organism>
<feature type="region of interest" description="Disordered" evidence="1">
    <location>
        <begin position="447"/>
        <end position="488"/>
    </location>
</feature>
<protein>
    <submittedName>
        <fullName evidence="2">Uncharacterized protein</fullName>
    </submittedName>
</protein>
<evidence type="ECO:0000313" key="3">
    <source>
        <dbReference type="Proteomes" id="UP000269721"/>
    </source>
</evidence>
<evidence type="ECO:0000256" key="1">
    <source>
        <dbReference type="SAM" id="MobiDB-lite"/>
    </source>
</evidence>
<dbReference type="Proteomes" id="UP000269721">
    <property type="component" value="Unassembled WGS sequence"/>
</dbReference>
<dbReference type="EMBL" id="KZ995843">
    <property type="protein sequence ID" value="RKO89870.1"/>
    <property type="molecule type" value="Genomic_DNA"/>
</dbReference>
<accession>A0A4P9WFS7</accession>
<keyword evidence="3" id="KW-1185">Reference proteome</keyword>
<feature type="non-terminal residue" evidence="2">
    <location>
        <position position="1"/>
    </location>
</feature>
<sequence>LKRNYYYDHDLYASFSPRAKPHVWPRLFAEPEPGPTRAAAHRCPVLVRPRRCPERLRSARHVVPSLRGHVPAEHVGPASKLHYRVARRGAPAAHLPPAIESGLPAPNVVPPCGYNALRRPAATAASLPSVADVPSARGATVGPSAAMSSALVDEYHIAPLSFAAAAAPGPTDDAPAAADVSIPVRGLASRSPVAAVVANPDPAHSAVPLTAVLLPVPTAAVAVAISVPPTFRAPPAATIDAALVDDAAPVANAIPATPVADDAPIAAAIPSTPVSDAAPKAAVAPLAAADLPTSTAAAPITDYPTPMSPAHRAPATDGTSQESPAAVACLASTSPVATANPPAAATRQPSSDAETGRSPARRRPRLHARRPLHPRAAHRQPRTPGQRLLLRSAVAKCKKPTAVTSSASDSERKFSPSPTAETTLKIPSSAVSTMQAFVRVMRPRYDTLGNHPANPGNSHSLGDLRRRAARIPQASQEEDEEARGWRGGACGLMEMMRKKGE</sequence>
<feature type="region of interest" description="Disordered" evidence="1">
    <location>
        <begin position="297"/>
        <end position="387"/>
    </location>
</feature>
<feature type="compositionally biased region" description="Basic residues" evidence="1">
    <location>
        <begin position="359"/>
        <end position="381"/>
    </location>
</feature>
<gene>
    <name evidence="2" type="ORF">BDK51DRAFT_42942</name>
</gene>
<dbReference type="AlphaFoldDB" id="A0A4P9WFS7"/>